<dbReference type="EMBL" id="HBUE01303894">
    <property type="protein sequence ID" value="CAG6580221.1"/>
    <property type="molecule type" value="Transcribed_RNA"/>
</dbReference>
<feature type="transmembrane region" description="Helical" evidence="1">
    <location>
        <begin position="91"/>
        <end position="112"/>
    </location>
</feature>
<feature type="transmembrane region" description="Helical" evidence="1">
    <location>
        <begin position="43"/>
        <end position="71"/>
    </location>
</feature>
<protein>
    <submittedName>
        <fullName evidence="2">(northern house mosquito) hypothetical protein</fullName>
    </submittedName>
</protein>
<reference evidence="2" key="1">
    <citation type="submission" date="2021-05" db="EMBL/GenBank/DDBJ databases">
        <authorList>
            <person name="Alioto T."/>
            <person name="Alioto T."/>
            <person name="Gomez Garrido J."/>
        </authorList>
    </citation>
    <scope>NUCLEOTIDE SEQUENCE</scope>
</reference>
<evidence type="ECO:0000256" key="1">
    <source>
        <dbReference type="SAM" id="Phobius"/>
    </source>
</evidence>
<keyword evidence="1" id="KW-1133">Transmembrane helix</keyword>
<name>A0A8D8H567_CULPI</name>
<accession>A0A8D8H567</accession>
<proteinExistence type="predicted"/>
<sequence length="177" mass="20280">MMNLLLDVQLQRHVLLHDDRLLNINRVRLVHVHRVRLRHLDHLHVVMMMVVMFLGVLAVLLIFEVVLPLLLGVFLPAGFLRVGRNGMMPPGFLVVRTPLVTGRLFLFLVPLVDGVGRHPQLFSGSSRSRAVVVIRSDHSTLESCPTPISRRWRSVALNSRHVSAHFRQRLPKISFRH</sequence>
<evidence type="ECO:0000313" key="2">
    <source>
        <dbReference type="EMBL" id="CAG6528480.1"/>
    </source>
</evidence>
<dbReference type="AlphaFoldDB" id="A0A8D8H567"/>
<dbReference type="EMBL" id="HBUE01197838">
    <property type="protein sequence ID" value="CAG6528480.1"/>
    <property type="molecule type" value="Transcribed_RNA"/>
</dbReference>
<organism evidence="2">
    <name type="scientific">Culex pipiens</name>
    <name type="common">House mosquito</name>
    <dbReference type="NCBI Taxonomy" id="7175"/>
    <lineage>
        <taxon>Eukaryota</taxon>
        <taxon>Metazoa</taxon>
        <taxon>Ecdysozoa</taxon>
        <taxon>Arthropoda</taxon>
        <taxon>Hexapoda</taxon>
        <taxon>Insecta</taxon>
        <taxon>Pterygota</taxon>
        <taxon>Neoptera</taxon>
        <taxon>Endopterygota</taxon>
        <taxon>Diptera</taxon>
        <taxon>Nematocera</taxon>
        <taxon>Culicoidea</taxon>
        <taxon>Culicidae</taxon>
        <taxon>Culicinae</taxon>
        <taxon>Culicini</taxon>
        <taxon>Culex</taxon>
        <taxon>Culex</taxon>
    </lineage>
</organism>
<keyword evidence="1" id="KW-0472">Membrane</keyword>
<keyword evidence="1" id="KW-0812">Transmembrane</keyword>